<evidence type="ECO:0000313" key="6">
    <source>
        <dbReference type="EMBL" id="GEN81727.1"/>
    </source>
</evidence>
<keyword evidence="3 5" id="KW-1133">Transmembrane helix</keyword>
<dbReference type="InterPro" id="IPR003810">
    <property type="entry name" value="Mntp/YtaF"/>
</dbReference>
<dbReference type="PANTHER" id="PTHR35529">
    <property type="entry name" value="MANGANESE EFFLUX PUMP MNTP-RELATED"/>
    <property type="match status" value="1"/>
</dbReference>
<evidence type="ECO:0000313" key="7">
    <source>
        <dbReference type="Proteomes" id="UP000321901"/>
    </source>
</evidence>
<keyword evidence="4 5" id="KW-0472">Membrane</keyword>
<reference evidence="6 7" key="1">
    <citation type="submission" date="2019-07" db="EMBL/GenBank/DDBJ databases">
        <title>Whole genome shotgun sequence of Sporosarcina luteola NBRC 105378.</title>
        <authorList>
            <person name="Hosoyama A."/>
            <person name="Uohara A."/>
            <person name="Ohji S."/>
            <person name="Ichikawa N."/>
        </authorList>
    </citation>
    <scope>NUCLEOTIDE SEQUENCE [LARGE SCALE GENOMIC DNA]</scope>
    <source>
        <strain evidence="6 7">NBRC 105378</strain>
    </source>
</reference>
<keyword evidence="2 5" id="KW-0812">Transmembrane</keyword>
<protein>
    <recommendedName>
        <fullName evidence="8">Manganese efflux pump MntP</fullName>
    </recommendedName>
</protein>
<feature type="transmembrane region" description="Helical" evidence="5">
    <location>
        <begin position="30"/>
        <end position="48"/>
    </location>
</feature>
<evidence type="ECO:0000256" key="5">
    <source>
        <dbReference type="SAM" id="Phobius"/>
    </source>
</evidence>
<feature type="transmembrane region" description="Helical" evidence="5">
    <location>
        <begin position="54"/>
        <end position="78"/>
    </location>
</feature>
<evidence type="ECO:0000256" key="3">
    <source>
        <dbReference type="ARBA" id="ARBA00022989"/>
    </source>
</evidence>
<accession>A0A511Z2T6</accession>
<feature type="transmembrane region" description="Helical" evidence="5">
    <location>
        <begin position="90"/>
        <end position="112"/>
    </location>
</feature>
<gene>
    <name evidence="6" type="ORF">SLU01_00390</name>
</gene>
<keyword evidence="7" id="KW-1185">Reference proteome</keyword>
<feature type="transmembrane region" description="Helical" evidence="5">
    <location>
        <begin position="149"/>
        <end position="165"/>
    </location>
</feature>
<feature type="transmembrane region" description="Helical" evidence="5">
    <location>
        <begin position="6"/>
        <end position="23"/>
    </location>
</feature>
<dbReference type="PANTHER" id="PTHR35529:SF1">
    <property type="entry name" value="MANGANESE EFFLUX PUMP MNTP-RELATED"/>
    <property type="match status" value="1"/>
</dbReference>
<organism evidence="6 7">
    <name type="scientific">Sporosarcina luteola</name>
    <dbReference type="NCBI Taxonomy" id="582850"/>
    <lineage>
        <taxon>Bacteria</taxon>
        <taxon>Bacillati</taxon>
        <taxon>Bacillota</taxon>
        <taxon>Bacilli</taxon>
        <taxon>Bacillales</taxon>
        <taxon>Caryophanaceae</taxon>
        <taxon>Sporosarcina</taxon>
    </lineage>
</organism>
<evidence type="ECO:0008006" key="8">
    <source>
        <dbReference type="Google" id="ProtNLM"/>
    </source>
</evidence>
<name>A0A511Z2T6_9BACL</name>
<dbReference type="EMBL" id="BJYL01000002">
    <property type="protein sequence ID" value="GEN81727.1"/>
    <property type="molecule type" value="Genomic_DNA"/>
</dbReference>
<proteinExistence type="predicted"/>
<dbReference type="Pfam" id="PF02659">
    <property type="entry name" value="Mntp"/>
    <property type="match status" value="1"/>
</dbReference>
<comment type="caution">
    <text evidence="6">The sequence shown here is derived from an EMBL/GenBank/DDBJ whole genome shotgun (WGS) entry which is preliminary data.</text>
</comment>
<evidence type="ECO:0000256" key="4">
    <source>
        <dbReference type="ARBA" id="ARBA00023136"/>
    </source>
</evidence>
<evidence type="ECO:0000256" key="1">
    <source>
        <dbReference type="ARBA" id="ARBA00022475"/>
    </source>
</evidence>
<feature type="transmembrane region" description="Helical" evidence="5">
    <location>
        <begin position="118"/>
        <end position="137"/>
    </location>
</feature>
<evidence type="ECO:0000256" key="2">
    <source>
        <dbReference type="ARBA" id="ARBA00022692"/>
    </source>
</evidence>
<keyword evidence="1" id="KW-1003">Cell membrane</keyword>
<sequence>MVEIIAAGVTTIDVIIIFSLLRLRKGRLPLAIWTTFLNMALPFLGFVMGDWTAALFSVWSHLLSGILLALIGIHMLLSDDDSETSLTRQLHPAFIALAVSLDTFSVSVSFGMLQLNKMLFIIAAGFLSFMLACTALYFGRYLSIKNGKVLRRICGLILLIMGIMSCF</sequence>
<dbReference type="Proteomes" id="UP000321901">
    <property type="component" value="Unassembled WGS sequence"/>
</dbReference>
<dbReference type="AlphaFoldDB" id="A0A511Z2T6"/>